<reference evidence="2" key="1">
    <citation type="submission" date="2023-08" db="EMBL/GenBank/DDBJ databases">
        <authorList>
            <person name="Audoor S."/>
            <person name="Bilcke G."/>
        </authorList>
    </citation>
    <scope>NUCLEOTIDE SEQUENCE</scope>
</reference>
<dbReference type="AlphaFoldDB" id="A0AAD2FM88"/>
<evidence type="ECO:0000313" key="3">
    <source>
        <dbReference type="Proteomes" id="UP001295423"/>
    </source>
</evidence>
<name>A0AAD2FM88_9STRA</name>
<comment type="caution">
    <text evidence="2">The sequence shown here is derived from an EMBL/GenBank/DDBJ whole genome shotgun (WGS) entry which is preliminary data.</text>
</comment>
<dbReference type="EMBL" id="CAKOGP040001335">
    <property type="protein sequence ID" value="CAJ1945145.1"/>
    <property type="molecule type" value="Genomic_DNA"/>
</dbReference>
<accession>A0AAD2FM88</accession>
<gene>
    <name evidence="2" type="ORF">CYCCA115_LOCUS9289</name>
</gene>
<evidence type="ECO:0008006" key="4">
    <source>
        <dbReference type="Google" id="ProtNLM"/>
    </source>
</evidence>
<feature type="compositionally biased region" description="Basic and acidic residues" evidence="1">
    <location>
        <begin position="59"/>
        <end position="77"/>
    </location>
</feature>
<evidence type="ECO:0000313" key="2">
    <source>
        <dbReference type="EMBL" id="CAJ1945145.1"/>
    </source>
</evidence>
<keyword evidence="3" id="KW-1185">Reference proteome</keyword>
<proteinExistence type="predicted"/>
<organism evidence="2 3">
    <name type="scientific">Cylindrotheca closterium</name>
    <dbReference type="NCBI Taxonomy" id="2856"/>
    <lineage>
        <taxon>Eukaryota</taxon>
        <taxon>Sar</taxon>
        <taxon>Stramenopiles</taxon>
        <taxon>Ochrophyta</taxon>
        <taxon>Bacillariophyta</taxon>
        <taxon>Bacillariophyceae</taxon>
        <taxon>Bacillariophycidae</taxon>
        <taxon>Bacillariales</taxon>
        <taxon>Bacillariaceae</taxon>
        <taxon>Cylindrotheca</taxon>
    </lineage>
</organism>
<evidence type="ECO:0000256" key="1">
    <source>
        <dbReference type="SAM" id="MobiDB-lite"/>
    </source>
</evidence>
<protein>
    <recommendedName>
        <fullName evidence="4">Thioredoxin domain-containing protein</fullName>
    </recommendedName>
</protein>
<feature type="region of interest" description="Disordered" evidence="1">
    <location>
        <begin position="33"/>
        <end position="77"/>
    </location>
</feature>
<sequence>MYLNPCTDEIQQQQQQPQSIVHHLSRVGSKMTIPFRNQGSAPRRQHKIQHSYSHDDEETLHHTKRTSESEDSIGESHDEWSATFDCYSETARQHDSAHENKEEESAFFTPLDQNEFLMECFTANECSDVAFFVLFCPEKCCLSDQLEEIVAIRTIEAGSNCQCRRVHSHKAPMFTKKLDIDIEQPTLVAIKNGSVVDKISNISSPGCWELEKWLTDTKLLTQEGESDFRCLSTGLDNL</sequence>
<dbReference type="Proteomes" id="UP001295423">
    <property type="component" value="Unassembled WGS sequence"/>
</dbReference>